<accession>A0A8H5KQ93</accession>
<feature type="region of interest" description="Disordered" evidence="1">
    <location>
        <begin position="35"/>
        <end position="59"/>
    </location>
</feature>
<proteinExistence type="predicted"/>
<dbReference type="EMBL" id="JAAOAS010000357">
    <property type="protein sequence ID" value="KAF5578504.1"/>
    <property type="molecule type" value="Genomic_DNA"/>
</dbReference>
<name>A0A8H5KQ93_9HYPO</name>
<gene>
    <name evidence="2" type="ORF">FPCIR_11545</name>
</gene>
<comment type="caution">
    <text evidence="2">The sequence shown here is derived from an EMBL/GenBank/DDBJ whole genome shotgun (WGS) entry which is preliminary data.</text>
</comment>
<protein>
    <submittedName>
        <fullName evidence="2">Uncharacterized protein</fullName>
    </submittedName>
</protein>
<reference evidence="2 3" key="1">
    <citation type="submission" date="2020-05" db="EMBL/GenBank/DDBJ databases">
        <title>Identification and distribution of gene clusters putatively required for synthesis of sphingolipid metabolism inhibitors in phylogenetically diverse species of the filamentous fungus Fusarium.</title>
        <authorList>
            <person name="Kim H.-S."/>
            <person name="Busman M."/>
            <person name="Brown D.W."/>
            <person name="Divon H."/>
            <person name="Uhlig S."/>
            <person name="Proctor R.H."/>
        </authorList>
    </citation>
    <scope>NUCLEOTIDE SEQUENCE [LARGE SCALE GENOMIC DNA]</scope>
    <source>
        <strain evidence="2 3">NRRL 36939</strain>
    </source>
</reference>
<organism evidence="2 3">
    <name type="scientific">Fusarium pseudocircinatum</name>
    <dbReference type="NCBI Taxonomy" id="56676"/>
    <lineage>
        <taxon>Eukaryota</taxon>
        <taxon>Fungi</taxon>
        <taxon>Dikarya</taxon>
        <taxon>Ascomycota</taxon>
        <taxon>Pezizomycotina</taxon>
        <taxon>Sordariomycetes</taxon>
        <taxon>Hypocreomycetidae</taxon>
        <taxon>Hypocreales</taxon>
        <taxon>Nectriaceae</taxon>
        <taxon>Fusarium</taxon>
        <taxon>Fusarium fujikuroi species complex</taxon>
    </lineage>
</organism>
<keyword evidence="3" id="KW-1185">Reference proteome</keyword>
<dbReference type="Proteomes" id="UP000546213">
    <property type="component" value="Unassembled WGS sequence"/>
</dbReference>
<evidence type="ECO:0000256" key="1">
    <source>
        <dbReference type="SAM" id="MobiDB-lite"/>
    </source>
</evidence>
<sequence length="209" mass="23181">MSQRDRSSEHTEKCLFVILRLFVIFRADGISETNGVRRDKGLTRGGTQDEESTCVPSEPHLDLTLHPRSLKILSFQSRFNTTPFDFVRTTTSRNTCHQPAFSTDSLRGIFQIQHRRQACREAAAGNPSALAHIDADNFPLIPPRVGPSTLPRSIGLAVPMDSEDEDEEELSDNSETAKAAGKSEQLLMALDGLRLEERSLGSSSQLRTD</sequence>
<feature type="compositionally biased region" description="Acidic residues" evidence="1">
    <location>
        <begin position="161"/>
        <end position="172"/>
    </location>
</feature>
<evidence type="ECO:0000313" key="2">
    <source>
        <dbReference type="EMBL" id="KAF5578504.1"/>
    </source>
</evidence>
<dbReference type="AlphaFoldDB" id="A0A8H5KQ93"/>
<evidence type="ECO:0000313" key="3">
    <source>
        <dbReference type="Proteomes" id="UP000546213"/>
    </source>
</evidence>
<feature type="region of interest" description="Disordered" evidence="1">
    <location>
        <begin position="161"/>
        <end position="184"/>
    </location>
</feature>
<dbReference type="OrthoDB" id="5095717at2759"/>